<evidence type="ECO:0000256" key="9">
    <source>
        <dbReference type="SAM" id="Phobius"/>
    </source>
</evidence>
<reference evidence="16 17" key="1">
    <citation type="submission" date="2021-01" db="EMBL/GenBank/DDBJ databases">
        <title>Entomomonas sp. F2A isolated from a house cricket (Acheta domesticus).</title>
        <authorList>
            <person name="Spergser J."/>
            <person name="Busse H.-J."/>
        </authorList>
    </citation>
    <scope>NUCLEOTIDE SEQUENCE [LARGE SCALE GENOMIC DNA]</scope>
    <source>
        <strain evidence="16 17">F2A</strain>
    </source>
</reference>
<dbReference type="Proteomes" id="UP000595278">
    <property type="component" value="Chromosome"/>
</dbReference>
<dbReference type="SUPFAM" id="SSF82689">
    <property type="entry name" value="Mechanosensitive channel protein MscS (YggB), C-terminal domain"/>
    <property type="match status" value="1"/>
</dbReference>
<feature type="transmembrane region" description="Helical" evidence="9">
    <location>
        <begin position="712"/>
        <end position="731"/>
    </location>
</feature>
<dbReference type="PANTHER" id="PTHR30347:SF1">
    <property type="entry name" value="MECHANOSENSITIVE CHANNEL MSCK"/>
    <property type="match status" value="1"/>
</dbReference>
<keyword evidence="7 9" id="KW-0472">Membrane</keyword>
<dbReference type="Pfam" id="PF12795">
    <property type="entry name" value="MscS_porin"/>
    <property type="match status" value="1"/>
</dbReference>
<feature type="transmembrane region" description="Helical" evidence="9">
    <location>
        <begin position="823"/>
        <end position="842"/>
    </location>
</feature>
<feature type="domain" description="Mechanosensitive ion channel MscS" evidence="11">
    <location>
        <begin position="912"/>
        <end position="977"/>
    </location>
</feature>
<feature type="coiled-coil region" evidence="8">
    <location>
        <begin position="414"/>
        <end position="441"/>
    </location>
</feature>
<feature type="chain" id="PRO_5037284644" evidence="10">
    <location>
        <begin position="23"/>
        <end position="1100"/>
    </location>
</feature>
<proteinExistence type="inferred from homology"/>
<evidence type="ECO:0000256" key="4">
    <source>
        <dbReference type="ARBA" id="ARBA00022692"/>
    </source>
</evidence>
<gene>
    <name evidence="16" type="primary">mscK</name>
    <name evidence="16" type="ORF">JHT90_01315</name>
</gene>
<dbReference type="InterPro" id="IPR010920">
    <property type="entry name" value="LSM_dom_sf"/>
</dbReference>
<evidence type="ECO:0000259" key="12">
    <source>
        <dbReference type="Pfam" id="PF12794"/>
    </source>
</evidence>
<comment type="subcellular location">
    <subcellularLocation>
        <location evidence="1">Cell membrane</location>
        <topology evidence="1">Multi-pass membrane protein</topology>
    </subcellularLocation>
</comment>
<dbReference type="RefSeq" id="WP_201093151.1">
    <property type="nucleotide sequence ID" value="NZ_CP067393.1"/>
</dbReference>
<feature type="signal peptide" evidence="10">
    <location>
        <begin position="1"/>
        <end position="22"/>
    </location>
</feature>
<evidence type="ECO:0000256" key="6">
    <source>
        <dbReference type="ARBA" id="ARBA00022989"/>
    </source>
</evidence>
<dbReference type="InterPro" id="IPR011066">
    <property type="entry name" value="MscS_channel_C_sf"/>
</dbReference>
<feature type="domain" description="Mechanosensitive ion channel MscS porin" evidence="13">
    <location>
        <begin position="46"/>
        <end position="260"/>
    </location>
</feature>
<evidence type="ECO:0000256" key="3">
    <source>
        <dbReference type="ARBA" id="ARBA00022475"/>
    </source>
</evidence>
<dbReference type="InterPro" id="IPR011014">
    <property type="entry name" value="MscS_channel_TM-2"/>
</dbReference>
<feature type="domain" description="Mechanosensitive ion channel transmembrane helices 2/3" evidence="15">
    <location>
        <begin position="869"/>
        <end position="910"/>
    </location>
</feature>
<feature type="domain" description="Mechanosensitive ion channel MscS C-terminal" evidence="14">
    <location>
        <begin position="985"/>
        <end position="1068"/>
    </location>
</feature>
<evidence type="ECO:0000256" key="8">
    <source>
        <dbReference type="SAM" id="Coils"/>
    </source>
</evidence>
<evidence type="ECO:0000259" key="11">
    <source>
        <dbReference type="Pfam" id="PF00924"/>
    </source>
</evidence>
<dbReference type="KEGG" id="eaz:JHT90_01315"/>
<dbReference type="PANTHER" id="PTHR30347">
    <property type="entry name" value="POTASSIUM CHANNEL RELATED"/>
    <property type="match status" value="1"/>
</dbReference>
<dbReference type="InterPro" id="IPR006686">
    <property type="entry name" value="MscS_channel_CS"/>
</dbReference>
<evidence type="ECO:0000259" key="14">
    <source>
        <dbReference type="Pfam" id="PF21082"/>
    </source>
</evidence>
<feature type="transmembrane region" description="Helical" evidence="9">
    <location>
        <begin position="535"/>
        <end position="560"/>
    </location>
</feature>
<evidence type="ECO:0000259" key="15">
    <source>
        <dbReference type="Pfam" id="PF21088"/>
    </source>
</evidence>
<dbReference type="Pfam" id="PF12794">
    <property type="entry name" value="MscS_TM"/>
    <property type="match status" value="1"/>
</dbReference>
<dbReference type="PROSITE" id="PS01246">
    <property type="entry name" value="UPF0003"/>
    <property type="match status" value="1"/>
</dbReference>
<evidence type="ECO:0000256" key="1">
    <source>
        <dbReference type="ARBA" id="ARBA00004651"/>
    </source>
</evidence>
<dbReference type="InterPro" id="IPR023408">
    <property type="entry name" value="MscS_beta-dom_sf"/>
</dbReference>
<evidence type="ECO:0000256" key="5">
    <source>
        <dbReference type="ARBA" id="ARBA00022729"/>
    </source>
</evidence>
<dbReference type="Pfam" id="PF00924">
    <property type="entry name" value="MS_channel_2nd"/>
    <property type="match status" value="1"/>
</dbReference>
<comment type="similarity">
    <text evidence="2">Belongs to the MscS (TC 1.A.23) family.</text>
</comment>
<dbReference type="GO" id="GO:0005886">
    <property type="term" value="C:plasma membrane"/>
    <property type="evidence" value="ECO:0007669"/>
    <property type="project" value="UniProtKB-SubCell"/>
</dbReference>
<dbReference type="Gene3D" id="1.10.287.1260">
    <property type="match status" value="1"/>
</dbReference>
<dbReference type="GO" id="GO:0008381">
    <property type="term" value="F:mechanosensitive monoatomic ion channel activity"/>
    <property type="evidence" value="ECO:0007669"/>
    <property type="project" value="UniProtKB-ARBA"/>
</dbReference>
<name>A0A974RX81_9GAMM</name>
<keyword evidence="5 10" id="KW-0732">Signal</keyword>
<evidence type="ECO:0000313" key="16">
    <source>
        <dbReference type="EMBL" id="QQP85925.1"/>
    </source>
</evidence>
<dbReference type="AlphaFoldDB" id="A0A974RX81"/>
<dbReference type="EMBL" id="CP067393">
    <property type="protein sequence ID" value="QQP85925.1"/>
    <property type="molecule type" value="Genomic_DNA"/>
</dbReference>
<evidence type="ECO:0000256" key="7">
    <source>
        <dbReference type="ARBA" id="ARBA00023136"/>
    </source>
</evidence>
<dbReference type="InterPro" id="IPR024393">
    <property type="entry name" value="MscS_porin"/>
</dbReference>
<feature type="domain" description="Mechanosensitive ion channel inner membrane" evidence="12">
    <location>
        <begin position="491"/>
        <end position="810"/>
    </location>
</feature>
<evidence type="ECO:0000256" key="10">
    <source>
        <dbReference type="SAM" id="SignalP"/>
    </source>
</evidence>
<feature type="transmembrane region" description="Helical" evidence="9">
    <location>
        <begin position="642"/>
        <end position="664"/>
    </location>
</feature>
<dbReference type="Pfam" id="PF21088">
    <property type="entry name" value="MS_channel_1st"/>
    <property type="match status" value="1"/>
</dbReference>
<sequence length="1100" mass="123831">MMKQKWYIFLVLWLSFTLPSIAAPAATKVNETTSNTVSTSTIQQAIDDLPAKNLPENEAAVAKSALDQALQFAKNRDESESKIASLKTQLAEAPAKSAAYRQQLEELTANPAKTIQDIEPKMSDAELQQRLSDNNTQITNRQVELTNANNTIQQLQTRPEQTQTQISALQPRLQEIADQLKITQTDAVKLRLQAEQASINAQINLLNQELAGSSVLQEYSTSLRNLLTEQINRLEQENVQLQNIINTRRQAATEKTVQDLAEHKGSQTDTLLSRESETNLKFSEYLLKSNNRLNEISQLNQTTKQQLNKTQQIEETLKEQSLALKNSIALSRILYQQKQVLPTPTEDSNLADEIANLRIYQFQLNEQQEQFISPSNYVNRLLANNMDVPDELRQKLLELARTRQQLFSQLQYSLNSLTTEAINLQLTKQQLQKKVSQISDEIDEKMFWLPSNSALGWNWLKQVPSRLKEELSSISWQQTLTDLGRGLIDRPWIFAPVVFFIILLLWKRHYLTTRIESLNKEVGNVRHDTQYHTPLVILFNILLALPVSLVLALGGIALLLDGQGMNVAYGKTLLELALGWLFFYTTYRLLSPHSVAITHFNWNERQVATMRKQIFKVGALSLILMSVVMIASQQLGNLANDVLGIIIVIICYLLMAIIIARSVFSKQARVHFNTVRWIMAIAIVSLPIILMIATIAGYYYTALRLTDRLIDTLYALIIWVISEAVLVRGLSVAARRIAFQRALEKRKNKAETKEGEEEIIEEPVLGIQEINQQSLRLIRLGLFVVFGFTLYWIWSDVLAVFSYLDTITLYQYVGVDGATLVPLTLKAFIVAIVIAIVTVVLTRNLPGLLEVTVLSRLNLERGISYATTTLLTYVIIAVGFSLTLGLLGVSWNKLQWLVAALSVGLGFGLQEIFKNFVSGIILLFERPVRIGDRITVGGVTGTVNRIQIRATRVTDGDRKEVIIPNTTFATGQLINWTLTDTITRITLKIGVGYDSDIDRVKELLLKIAQNNPRVIQDPGPSVSFVNFGVDTLDLELTMLVNEIADRGSATDEINSQILTLFKAENINIPYHQIEVTLKNSQGKELTLTEPTTSEQAIEKT</sequence>
<evidence type="ECO:0000313" key="17">
    <source>
        <dbReference type="Proteomes" id="UP000595278"/>
    </source>
</evidence>
<keyword evidence="3" id="KW-1003">Cell membrane</keyword>
<keyword evidence="4 9" id="KW-0812">Transmembrane</keyword>
<feature type="transmembrane region" description="Helical" evidence="9">
    <location>
        <begin position="614"/>
        <end position="636"/>
    </location>
</feature>
<accession>A0A974RX81</accession>
<dbReference type="Gene3D" id="3.30.70.100">
    <property type="match status" value="1"/>
</dbReference>
<evidence type="ECO:0000259" key="13">
    <source>
        <dbReference type="Pfam" id="PF12795"/>
    </source>
</evidence>
<keyword evidence="6 9" id="KW-1133">Transmembrane helix</keyword>
<dbReference type="GO" id="GO:0009992">
    <property type="term" value="P:intracellular water homeostasis"/>
    <property type="evidence" value="ECO:0007669"/>
    <property type="project" value="TreeGrafter"/>
</dbReference>
<feature type="transmembrane region" description="Helical" evidence="9">
    <location>
        <begin position="780"/>
        <end position="803"/>
    </location>
</feature>
<dbReference type="Gene3D" id="2.30.30.60">
    <property type="match status" value="1"/>
</dbReference>
<dbReference type="InterPro" id="IPR025692">
    <property type="entry name" value="MscS_IM_dom1"/>
</dbReference>
<feature type="transmembrane region" description="Helical" evidence="9">
    <location>
        <begin position="580"/>
        <end position="602"/>
    </location>
</feature>
<dbReference type="InterPro" id="IPR006685">
    <property type="entry name" value="MscS_channel_2nd"/>
</dbReference>
<organism evidence="16 17">
    <name type="scientific">Entomomonas asaccharolytica</name>
    <dbReference type="NCBI Taxonomy" id="2785331"/>
    <lineage>
        <taxon>Bacteria</taxon>
        <taxon>Pseudomonadati</taxon>
        <taxon>Pseudomonadota</taxon>
        <taxon>Gammaproteobacteria</taxon>
        <taxon>Pseudomonadales</taxon>
        <taxon>Pseudomonadaceae</taxon>
        <taxon>Entomomonas</taxon>
    </lineage>
</organism>
<dbReference type="FunFam" id="1.10.287.1260:FF:000002">
    <property type="entry name" value="Potassium efflux system KefA"/>
    <property type="match status" value="1"/>
</dbReference>
<protein>
    <submittedName>
        <fullName evidence="16">Mechanosensitive channel MscK</fullName>
    </submittedName>
</protein>
<feature type="transmembrane region" description="Helical" evidence="9">
    <location>
        <begin position="676"/>
        <end position="700"/>
    </location>
</feature>
<feature type="transmembrane region" description="Helical" evidence="9">
    <location>
        <begin position="863"/>
        <end position="884"/>
    </location>
</feature>
<feature type="transmembrane region" description="Helical" evidence="9">
    <location>
        <begin position="490"/>
        <end position="506"/>
    </location>
</feature>
<feature type="coiled-coil region" evidence="8">
    <location>
        <begin position="189"/>
        <end position="254"/>
    </location>
</feature>
<dbReference type="SUPFAM" id="SSF82861">
    <property type="entry name" value="Mechanosensitive channel protein MscS (YggB), transmembrane region"/>
    <property type="match status" value="1"/>
</dbReference>
<dbReference type="InterPro" id="IPR049278">
    <property type="entry name" value="MS_channel_C"/>
</dbReference>
<dbReference type="InterPro" id="IPR049142">
    <property type="entry name" value="MS_channel_1st"/>
</dbReference>
<dbReference type="Pfam" id="PF21082">
    <property type="entry name" value="MS_channel_3rd"/>
    <property type="match status" value="1"/>
</dbReference>
<dbReference type="SUPFAM" id="SSF50182">
    <property type="entry name" value="Sm-like ribonucleoproteins"/>
    <property type="match status" value="1"/>
</dbReference>
<dbReference type="NCBIfam" id="NF008438">
    <property type="entry name" value="PRK11281.1"/>
    <property type="match status" value="1"/>
</dbReference>
<dbReference type="InterPro" id="IPR052702">
    <property type="entry name" value="MscS-like_channel"/>
</dbReference>
<evidence type="ECO:0000256" key="2">
    <source>
        <dbReference type="ARBA" id="ARBA00008017"/>
    </source>
</evidence>
<keyword evidence="8" id="KW-0175">Coiled coil</keyword>
<keyword evidence="17" id="KW-1185">Reference proteome</keyword>